<gene>
    <name evidence="1" type="ORF">O6H91_07G131100</name>
</gene>
<comment type="caution">
    <text evidence="1">The sequence shown here is derived from an EMBL/GenBank/DDBJ whole genome shotgun (WGS) entry which is preliminary data.</text>
</comment>
<dbReference type="EMBL" id="CM055098">
    <property type="protein sequence ID" value="KAJ7551039.1"/>
    <property type="molecule type" value="Genomic_DNA"/>
</dbReference>
<proteinExistence type="predicted"/>
<evidence type="ECO:0000313" key="2">
    <source>
        <dbReference type="Proteomes" id="UP001162992"/>
    </source>
</evidence>
<dbReference type="Proteomes" id="UP001162992">
    <property type="component" value="Chromosome 7"/>
</dbReference>
<reference evidence="2" key="1">
    <citation type="journal article" date="2024" name="Proc. Natl. Acad. Sci. U.S.A.">
        <title>Extraordinary preservation of gene collinearity over three hundred million years revealed in homosporous lycophytes.</title>
        <authorList>
            <person name="Li C."/>
            <person name="Wickell D."/>
            <person name="Kuo L.Y."/>
            <person name="Chen X."/>
            <person name="Nie B."/>
            <person name="Liao X."/>
            <person name="Peng D."/>
            <person name="Ji J."/>
            <person name="Jenkins J."/>
            <person name="Williams M."/>
            <person name="Shu S."/>
            <person name="Plott C."/>
            <person name="Barry K."/>
            <person name="Rajasekar S."/>
            <person name="Grimwood J."/>
            <person name="Han X."/>
            <person name="Sun S."/>
            <person name="Hou Z."/>
            <person name="He W."/>
            <person name="Dai G."/>
            <person name="Sun C."/>
            <person name="Schmutz J."/>
            <person name="Leebens-Mack J.H."/>
            <person name="Li F.W."/>
            <person name="Wang L."/>
        </authorList>
    </citation>
    <scope>NUCLEOTIDE SEQUENCE [LARGE SCALE GENOMIC DNA]</scope>
    <source>
        <strain evidence="2">cv. PW_Plant_1</strain>
    </source>
</reference>
<sequence>MPAGLCSPVISLATGAHARASSLDGRCLVLPSSAHCTSQFYASAGKVSRTSHALSIRQFASNARTSPGKIFPVCVAAQQNTSHSTRDATGVEQQKSSVFKSETASSRGTSGATSSGVGVPSVPPSTSPYFGSPMLWIGVGVGLSVIFSWAANSFKRYAMQQVFKSMLGQSASSGNESGGFPMPPGNQFGGFPVPPGSPFPFPPSTPGVAPPGSSFANTAAPASTTIDVPATEISTTSGTREKFDESTVQTKKPAFTDVDPEVLLEQRQTLSNSYSKAQDLKLEAAVPNMLSECEQVSKEETNSNQSLAKEAAFNASNGQNATEKPSLFTIEMLERMMDDPTIQNMVYPYLPEEMRNPSTYKWMMQNPQYRQQLQEMLNSMSEGGAWDSRMSDLLKNFDLNTKDVKQQFEQLGVSPEEAIAKVMANPDVAVAFQNPKVQAAIMDCSANPLNIAKYQNDKEVMDVFNKISELFPGMSASPF</sequence>
<accession>A0ACC2D9K7</accession>
<organism evidence="1 2">
    <name type="scientific">Diphasiastrum complanatum</name>
    <name type="common">Issler's clubmoss</name>
    <name type="synonym">Lycopodium complanatum</name>
    <dbReference type="NCBI Taxonomy" id="34168"/>
    <lineage>
        <taxon>Eukaryota</taxon>
        <taxon>Viridiplantae</taxon>
        <taxon>Streptophyta</taxon>
        <taxon>Embryophyta</taxon>
        <taxon>Tracheophyta</taxon>
        <taxon>Lycopodiopsida</taxon>
        <taxon>Lycopodiales</taxon>
        <taxon>Lycopodiaceae</taxon>
        <taxon>Lycopodioideae</taxon>
        <taxon>Diphasiastrum</taxon>
    </lineage>
</organism>
<protein>
    <submittedName>
        <fullName evidence="1">Uncharacterized protein</fullName>
    </submittedName>
</protein>
<keyword evidence="2" id="KW-1185">Reference proteome</keyword>
<name>A0ACC2D9K7_DIPCM</name>
<evidence type="ECO:0000313" key="1">
    <source>
        <dbReference type="EMBL" id="KAJ7551039.1"/>
    </source>
</evidence>